<name>A0A2U1JLN3_9FLAO</name>
<dbReference type="PANTHER" id="PTHR22600">
    <property type="entry name" value="BETA-HEXOSAMINIDASE"/>
    <property type="match status" value="1"/>
</dbReference>
<protein>
    <recommendedName>
        <fullName evidence="3">beta-N-acetylhexosaminidase</fullName>
        <ecNumber evidence="3">3.2.1.52</ecNumber>
    </recommendedName>
</protein>
<dbReference type="InterPro" id="IPR008979">
    <property type="entry name" value="Galactose-bd-like_sf"/>
</dbReference>
<evidence type="ECO:0000256" key="1">
    <source>
        <dbReference type="ARBA" id="ARBA00001231"/>
    </source>
</evidence>
<gene>
    <name evidence="10" type="ORF">DB891_16190</name>
</gene>
<dbReference type="GO" id="GO:0004563">
    <property type="term" value="F:beta-N-acetylhexosaminidase activity"/>
    <property type="evidence" value="ECO:0007669"/>
    <property type="project" value="UniProtKB-EC"/>
</dbReference>
<evidence type="ECO:0000256" key="3">
    <source>
        <dbReference type="ARBA" id="ARBA00012663"/>
    </source>
</evidence>
<dbReference type="EMBL" id="QCZH01000028">
    <property type="protein sequence ID" value="PWA06081.1"/>
    <property type="molecule type" value="Genomic_DNA"/>
</dbReference>
<dbReference type="InterPro" id="IPR015883">
    <property type="entry name" value="Glyco_hydro_20_cat"/>
</dbReference>
<reference evidence="10 11" key="1">
    <citation type="submission" date="2018-04" db="EMBL/GenBank/DDBJ databases">
        <title>Flavobacterium sp. nov., isolated from glacier ice.</title>
        <authorList>
            <person name="Liu Q."/>
            <person name="Xin Y.-H."/>
        </authorList>
    </citation>
    <scope>NUCLEOTIDE SEQUENCE [LARGE SCALE GENOMIC DNA]</scope>
    <source>
        <strain evidence="10 11">LB2P30</strain>
    </source>
</reference>
<evidence type="ECO:0000259" key="9">
    <source>
        <dbReference type="Pfam" id="PF02838"/>
    </source>
</evidence>
<dbReference type="SUPFAM" id="SSF49785">
    <property type="entry name" value="Galactose-binding domain-like"/>
    <property type="match status" value="1"/>
</dbReference>
<keyword evidence="4" id="KW-0378">Hydrolase</keyword>
<dbReference type="InterPro" id="IPR025705">
    <property type="entry name" value="Beta_hexosaminidase_sua/sub"/>
</dbReference>
<dbReference type="PANTHER" id="PTHR22600:SF57">
    <property type="entry name" value="BETA-N-ACETYLHEXOSAMINIDASE"/>
    <property type="match status" value="1"/>
</dbReference>
<dbReference type="PRINTS" id="PR00738">
    <property type="entry name" value="GLHYDRLASE20"/>
</dbReference>
<keyword evidence="11" id="KW-1185">Reference proteome</keyword>
<dbReference type="Proteomes" id="UP000245618">
    <property type="component" value="Unassembled WGS sequence"/>
</dbReference>
<dbReference type="RefSeq" id="WP_116764621.1">
    <property type="nucleotide sequence ID" value="NZ_QCZH01000028.1"/>
</dbReference>
<evidence type="ECO:0000259" key="7">
    <source>
        <dbReference type="Pfam" id="PF00728"/>
    </source>
</evidence>
<evidence type="ECO:0000256" key="5">
    <source>
        <dbReference type="ARBA" id="ARBA00023295"/>
    </source>
</evidence>
<dbReference type="Pfam" id="PF00728">
    <property type="entry name" value="Glyco_hydro_20"/>
    <property type="match status" value="1"/>
</dbReference>
<evidence type="ECO:0000313" key="11">
    <source>
        <dbReference type="Proteomes" id="UP000245618"/>
    </source>
</evidence>
<feature type="domain" description="Glycoside hydrolase family 20 catalytic" evidence="7">
    <location>
        <begin position="151"/>
        <end position="504"/>
    </location>
</feature>
<organism evidence="10 11">
    <name type="scientific">Flavobacterium laiguense</name>
    <dbReference type="NCBI Taxonomy" id="2169409"/>
    <lineage>
        <taxon>Bacteria</taxon>
        <taxon>Pseudomonadati</taxon>
        <taxon>Bacteroidota</taxon>
        <taxon>Flavobacteriia</taxon>
        <taxon>Flavobacteriales</taxon>
        <taxon>Flavobacteriaceae</taxon>
        <taxon>Flavobacterium</taxon>
    </lineage>
</organism>
<dbReference type="GO" id="GO:0030203">
    <property type="term" value="P:glycosaminoglycan metabolic process"/>
    <property type="evidence" value="ECO:0007669"/>
    <property type="project" value="TreeGrafter"/>
</dbReference>
<comment type="caution">
    <text evidence="10">The sequence shown here is derived from an EMBL/GenBank/DDBJ whole genome shotgun (WGS) entry which is preliminary data.</text>
</comment>
<dbReference type="SUPFAM" id="SSF51445">
    <property type="entry name" value="(Trans)glycosidases"/>
    <property type="match status" value="1"/>
</dbReference>
<dbReference type="OrthoDB" id="9763537at2"/>
<feature type="domain" description="Beta-hexosaminidase bacterial type N-terminal" evidence="9">
    <location>
        <begin position="25"/>
        <end position="147"/>
    </location>
</feature>
<evidence type="ECO:0000256" key="4">
    <source>
        <dbReference type="ARBA" id="ARBA00022801"/>
    </source>
</evidence>
<evidence type="ECO:0000256" key="2">
    <source>
        <dbReference type="ARBA" id="ARBA00006285"/>
    </source>
</evidence>
<dbReference type="InterPro" id="IPR015882">
    <property type="entry name" value="HEX_bac_N"/>
</dbReference>
<keyword evidence="5" id="KW-0326">Glycosidase</keyword>
<dbReference type="EC" id="3.2.1.52" evidence="3"/>
<proteinExistence type="inferred from homology"/>
<accession>A0A2U1JLN3</accession>
<evidence type="ECO:0000313" key="10">
    <source>
        <dbReference type="EMBL" id="PWA06081.1"/>
    </source>
</evidence>
<dbReference type="Gene3D" id="3.30.379.10">
    <property type="entry name" value="Chitobiase/beta-hexosaminidase domain 2-like"/>
    <property type="match status" value="1"/>
</dbReference>
<dbReference type="InterPro" id="IPR017853">
    <property type="entry name" value="GH"/>
</dbReference>
<sequence>MPFKKIVLLLLLFVSGLMKGQQILPIIPKPAELKMGMGNFIIDDNTTIHYDKSQKELKANADFLSTCIKNISGLSLKMNKKTAKKIEFVIEKGVTEEGYKLKVSSNSIVIKASSYKGVFYGMQSVLQILPVVRTNAELVVPVMEVNDFPRFKWRGMMLDVSRHFFGPEVIKEYLDLMASYKMNVFHWHLVDGAGWRLEIKKYPKLTQQAAWRVDDLSTPWNWAEVAFNADRSKSTYGGYYTQEQVKEIVAYAKARNITVVPEIEMPGHSEAAMAAYPELSCSSKNHFGQSGDFFASKTDGNYCAGNDNSFLFIQDVLTEVMAIFPSTYIHIGGDEVDKTSWKQCAKCQARMKAENLKDENELQSYFIRRIEKFLVSKKRKMIGWDEILEGGLAPEATVMSWRGEAGGIEAAKMKHYVIMTPNSPCYFDHYQAGPEGEPLAIGGFNTVKKVYDYEPIPKELNKEEEKFVMGGQGNVWTEYISTTEHLEYMVLPRMAALAEVLWSPKDNKNWNDFNERLQYHFRGYDQKGLNYSPGNFTVSIKPSFQNEQLEVALFTEALNGEIHYTTDGSEPTLQSMKYEQPIKINSSLELKAATEVNDQIRSVQAAKQNFVMHKAIGSPVVYTNPVSEYYLADGPNSLTDGVKGTNANGKYWHGFFAKDMVATIDIGKGKSIKSIALGCLQNYNDWIFLPQSVKFEGSTNGTDYTEIKTVNNSIDANLKNIKYDFVATFNPQTVKYIRVTAKNSLCPLGHSGEGKSGWLFVDELIVE</sequence>
<dbReference type="GO" id="GO:0005975">
    <property type="term" value="P:carbohydrate metabolic process"/>
    <property type="evidence" value="ECO:0007669"/>
    <property type="project" value="InterPro"/>
</dbReference>
<dbReference type="AlphaFoldDB" id="A0A2U1JLN3"/>
<dbReference type="Pfam" id="PF02838">
    <property type="entry name" value="Glyco_hydro_20b"/>
    <property type="match status" value="1"/>
</dbReference>
<feature type="active site" description="Proton donor" evidence="6">
    <location>
        <position position="335"/>
    </location>
</feature>
<comment type="catalytic activity">
    <reaction evidence="1">
        <text>Hydrolysis of terminal non-reducing N-acetyl-D-hexosamine residues in N-acetyl-beta-D-hexosaminides.</text>
        <dbReference type="EC" id="3.2.1.52"/>
    </reaction>
</comment>
<comment type="similarity">
    <text evidence="2">Belongs to the glycosyl hydrolase 20 family.</text>
</comment>
<dbReference type="GO" id="GO:0016020">
    <property type="term" value="C:membrane"/>
    <property type="evidence" value="ECO:0007669"/>
    <property type="project" value="TreeGrafter"/>
</dbReference>
<dbReference type="InterPro" id="IPR029018">
    <property type="entry name" value="Hex-like_dom2"/>
</dbReference>
<dbReference type="Gene3D" id="3.20.20.80">
    <property type="entry name" value="Glycosidases"/>
    <property type="match status" value="1"/>
</dbReference>
<evidence type="ECO:0000259" key="8">
    <source>
        <dbReference type="Pfam" id="PF00754"/>
    </source>
</evidence>
<dbReference type="InterPro" id="IPR026876">
    <property type="entry name" value="Fn3_assoc_repeat"/>
</dbReference>
<dbReference type="CDD" id="cd06563">
    <property type="entry name" value="GH20_chitobiase-like"/>
    <property type="match status" value="1"/>
</dbReference>
<dbReference type="Pfam" id="PF13287">
    <property type="entry name" value="Fn3_assoc"/>
    <property type="match status" value="1"/>
</dbReference>
<dbReference type="SUPFAM" id="SSF55545">
    <property type="entry name" value="beta-N-acetylhexosaminidase-like domain"/>
    <property type="match status" value="1"/>
</dbReference>
<evidence type="ECO:0000256" key="6">
    <source>
        <dbReference type="PIRSR" id="PIRSR625705-1"/>
    </source>
</evidence>
<feature type="domain" description="F5/8 type C" evidence="8">
    <location>
        <begin position="634"/>
        <end position="743"/>
    </location>
</feature>
<dbReference type="Gene3D" id="2.60.120.260">
    <property type="entry name" value="Galactose-binding domain-like"/>
    <property type="match status" value="1"/>
</dbReference>
<dbReference type="InterPro" id="IPR000421">
    <property type="entry name" value="FA58C"/>
</dbReference>
<dbReference type="Pfam" id="PF00754">
    <property type="entry name" value="F5_F8_type_C"/>
    <property type="match status" value="1"/>
</dbReference>